<name>A0A2Z5ZLY1_9PROT</name>
<evidence type="ECO:0000256" key="2">
    <source>
        <dbReference type="SAM" id="SignalP"/>
    </source>
</evidence>
<dbReference type="GeneID" id="76205113"/>
<evidence type="ECO:0000256" key="1">
    <source>
        <dbReference type="SAM" id="MobiDB-lite"/>
    </source>
</evidence>
<accession>A0A0D6NNI9</accession>
<reference evidence="3 6" key="2">
    <citation type="submission" date="2018-02" db="EMBL/GenBank/DDBJ databases">
        <title>Acetobacter orientalis genome.</title>
        <authorList>
            <person name="Nakashima N."/>
            <person name="Tamura T."/>
        </authorList>
    </citation>
    <scope>NUCLEOTIDE SEQUENCE [LARGE SCALE GENOMIC DNA]</scope>
    <source>
        <strain evidence="3 6">FAN1</strain>
    </source>
</reference>
<dbReference type="EMBL" id="AP018515">
    <property type="protein sequence ID" value="BBC81630.1"/>
    <property type="molecule type" value="Genomic_DNA"/>
</dbReference>
<dbReference type="EMBL" id="BAMX01000035">
    <property type="protein sequence ID" value="GAN66981.1"/>
    <property type="molecule type" value="Genomic_DNA"/>
</dbReference>
<evidence type="ECO:0000313" key="6">
    <source>
        <dbReference type="Proteomes" id="UP000270034"/>
    </source>
</evidence>
<evidence type="ECO:0000313" key="5">
    <source>
        <dbReference type="Proteomes" id="UP000032670"/>
    </source>
</evidence>
<dbReference type="STRING" id="1231341.Abor_035_004"/>
<gene>
    <name evidence="4" type="ORF">Abor_035_004</name>
    <name evidence="3" type="ORF">AcetOrient_orf04969</name>
</gene>
<evidence type="ECO:0000313" key="3">
    <source>
        <dbReference type="EMBL" id="BBC81630.1"/>
    </source>
</evidence>
<feature type="region of interest" description="Disordered" evidence="1">
    <location>
        <begin position="241"/>
        <end position="289"/>
    </location>
</feature>
<keyword evidence="5" id="KW-1185">Reference proteome</keyword>
<feature type="signal peptide" evidence="2">
    <location>
        <begin position="1"/>
        <end position="37"/>
    </location>
</feature>
<feature type="region of interest" description="Disordered" evidence="1">
    <location>
        <begin position="34"/>
        <end position="57"/>
    </location>
</feature>
<accession>A0A2Z5ZLY1</accession>
<protein>
    <submittedName>
        <fullName evidence="3">DUF4412 domain-containing protein</fullName>
    </submittedName>
</protein>
<dbReference type="RefSeq" id="WP_048842024.1">
    <property type="nucleotide sequence ID" value="NZ_BAMX01000035.1"/>
</dbReference>
<feature type="chain" id="PRO_5036059965" evidence="2">
    <location>
        <begin position="38"/>
        <end position="289"/>
    </location>
</feature>
<dbReference type="Proteomes" id="UP000032670">
    <property type="component" value="Unassembled WGS sequence"/>
</dbReference>
<dbReference type="Proteomes" id="UP000270034">
    <property type="component" value="Chromosome"/>
</dbReference>
<feature type="compositionally biased region" description="Polar residues" evidence="1">
    <location>
        <begin position="271"/>
        <end position="289"/>
    </location>
</feature>
<reference evidence="4 5" key="1">
    <citation type="submission" date="2012-11" db="EMBL/GenBank/DDBJ databases">
        <title>Whole genome sequence of Acetobacter orientalis 21F-2.</title>
        <authorList>
            <person name="Azuma Y."/>
            <person name="Higashiura N."/>
            <person name="Hirakawa H."/>
            <person name="Matsushita K."/>
        </authorList>
    </citation>
    <scope>NUCLEOTIDE SEQUENCE [LARGE SCALE GENOMIC DNA]</scope>
    <source>
        <strain evidence="4 5">21F-2</strain>
    </source>
</reference>
<dbReference type="KEGG" id="aot:AcetOri_orf04969"/>
<keyword evidence="2" id="KW-0732">Signal</keyword>
<dbReference type="AlphaFoldDB" id="A0A2Z5ZLY1"/>
<sequence length="289" mass="30413">MTISQRGRKPSLLTLCGLLASAPFLVPSVGLSAPAPAAASGQPEQTAPATVADHPRLSPGRDATIDYVFQPQPPPELVQAGKVPSGPLPERHVQVLFSGDGGLMRIRYLKDMTDTNPRGSVILNRAAQEVLVILDDRKIYTRLVQQEVARSPFLLDMSMQFVRKNQAQVSGQPCTVWGVQSPQGKGTACVTDDGFILEQDGVDVDGLHGHLKALHVSYDDVPASAFMPPSGYQEVTAHAPQAGTAQNDGPQEGAIPAPATSPVPGVGPTTRMPSGTDNPQGPQPSEATP</sequence>
<evidence type="ECO:0000313" key="4">
    <source>
        <dbReference type="EMBL" id="GAN66981.1"/>
    </source>
</evidence>
<organism evidence="3 6">
    <name type="scientific">Acetobacter orientalis</name>
    <dbReference type="NCBI Taxonomy" id="146474"/>
    <lineage>
        <taxon>Bacteria</taxon>
        <taxon>Pseudomonadati</taxon>
        <taxon>Pseudomonadota</taxon>
        <taxon>Alphaproteobacteria</taxon>
        <taxon>Acetobacterales</taxon>
        <taxon>Acetobacteraceae</taxon>
        <taxon>Acetobacter</taxon>
    </lineage>
</organism>
<proteinExistence type="predicted"/>